<evidence type="ECO:0008006" key="9">
    <source>
        <dbReference type="Google" id="ProtNLM"/>
    </source>
</evidence>
<evidence type="ECO:0000313" key="8">
    <source>
        <dbReference type="Proteomes" id="UP000277580"/>
    </source>
</evidence>
<evidence type="ECO:0000256" key="2">
    <source>
        <dbReference type="ARBA" id="ARBA00022670"/>
    </source>
</evidence>
<accession>A0A3N4KSZ0</accession>
<feature type="chain" id="PRO_5018067385" description="Peptidase S28" evidence="6">
    <location>
        <begin position="22"/>
        <end position="588"/>
    </location>
</feature>
<keyword evidence="5" id="KW-0325">Glycoprotein</keyword>
<dbReference type="InterPro" id="IPR008758">
    <property type="entry name" value="Peptidase_S28"/>
</dbReference>
<gene>
    <name evidence="7" type="ORF">P167DRAFT_573316</name>
</gene>
<dbReference type="PANTHER" id="PTHR11010:SF109">
    <property type="entry name" value="PEPTIDASE, FAMILY S28, PUTATIVE (AFU_ORTHOLOGUE AFUA_4G03790)-RELATED"/>
    <property type="match status" value="1"/>
</dbReference>
<keyword evidence="2" id="KW-0645">Protease</keyword>
<evidence type="ECO:0000256" key="3">
    <source>
        <dbReference type="ARBA" id="ARBA00022729"/>
    </source>
</evidence>
<dbReference type="GO" id="GO:0070008">
    <property type="term" value="F:serine-type exopeptidase activity"/>
    <property type="evidence" value="ECO:0007669"/>
    <property type="project" value="InterPro"/>
</dbReference>
<dbReference type="OrthoDB" id="1735038at2759"/>
<dbReference type="PANTHER" id="PTHR11010">
    <property type="entry name" value="PROTEASE S28 PRO-X CARBOXYPEPTIDASE-RELATED"/>
    <property type="match status" value="1"/>
</dbReference>
<name>A0A3N4KSZ0_9PEZI</name>
<keyword evidence="8" id="KW-1185">Reference proteome</keyword>
<dbReference type="Gene3D" id="3.40.50.1820">
    <property type="entry name" value="alpha/beta hydrolase"/>
    <property type="match status" value="2"/>
</dbReference>
<dbReference type="Pfam" id="PF05577">
    <property type="entry name" value="Peptidase_S28"/>
    <property type="match status" value="1"/>
</dbReference>
<keyword evidence="4" id="KW-0378">Hydrolase</keyword>
<dbReference type="SUPFAM" id="SSF53474">
    <property type="entry name" value="alpha/beta-Hydrolases"/>
    <property type="match status" value="1"/>
</dbReference>
<organism evidence="7 8">
    <name type="scientific">Morchella conica CCBAS932</name>
    <dbReference type="NCBI Taxonomy" id="1392247"/>
    <lineage>
        <taxon>Eukaryota</taxon>
        <taxon>Fungi</taxon>
        <taxon>Dikarya</taxon>
        <taxon>Ascomycota</taxon>
        <taxon>Pezizomycotina</taxon>
        <taxon>Pezizomycetes</taxon>
        <taxon>Pezizales</taxon>
        <taxon>Morchellaceae</taxon>
        <taxon>Morchella</taxon>
    </lineage>
</organism>
<feature type="signal peptide" evidence="6">
    <location>
        <begin position="1"/>
        <end position="21"/>
    </location>
</feature>
<comment type="similarity">
    <text evidence="1">Belongs to the peptidase S28 family.</text>
</comment>
<proteinExistence type="inferred from homology"/>
<evidence type="ECO:0000256" key="6">
    <source>
        <dbReference type="SAM" id="SignalP"/>
    </source>
</evidence>
<dbReference type="Proteomes" id="UP000277580">
    <property type="component" value="Unassembled WGS sequence"/>
</dbReference>
<reference evidence="7 8" key="1">
    <citation type="journal article" date="2018" name="Nat. Ecol. Evol.">
        <title>Pezizomycetes genomes reveal the molecular basis of ectomycorrhizal truffle lifestyle.</title>
        <authorList>
            <person name="Murat C."/>
            <person name="Payen T."/>
            <person name="Noel B."/>
            <person name="Kuo A."/>
            <person name="Morin E."/>
            <person name="Chen J."/>
            <person name="Kohler A."/>
            <person name="Krizsan K."/>
            <person name="Balestrini R."/>
            <person name="Da Silva C."/>
            <person name="Montanini B."/>
            <person name="Hainaut M."/>
            <person name="Levati E."/>
            <person name="Barry K.W."/>
            <person name="Belfiori B."/>
            <person name="Cichocki N."/>
            <person name="Clum A."/>
            <person name="Dockter R.B."/>
            <person name="Fauchery L."/>
            <person name="Guy J."/>
            <person name="Iotti M."/>
            <person name="Le Tacon F."/>
            <person name="Lindquist E.A."/>
            <person name="Lipzen A."/>
            <person name="Malagnac F."/>
            <person name="Mello A."/>
            <person name="Molinier V."/>
            <person name="Miyauchi S."/>
            <person name="Poulain J."/>
            <person name="Riccioni C."/>
            <person name="Rubini A."/>
            <person name="Sitrit Y."/>
            <person name="Splivallo R."/>
            <person name="Traeger S."/>
            <person name="Wang M."/>
            <person name="Zifcakova L."/>
            <person name="Wipf D."/>
            <person name="Zambonelli A."/>
            <person name="Paolocci F."/>
            <person name="Nowrousian M."/>
            <person name="Ottonello S."/>
            <person name="Baldrian P."/>
            <person name="Spatafora J.W."/>
            <person name="Henrissat B."/>
            <person name="Nagy L.G."/>
            <person name="Aury J.M."/>
            <person name="Wincker P."/>
            <person name="Grigoriev I.V."/>
            <person name="Bonfante P."/>
            <person name="Martin F.M."/>
        </authorList>
    </citation>
    <scope>NUCLEOTIDE SEQUENCE [LARGE SCALE GENOMIC DNA]</scope>
    <source>
        <strain evidence="7 8">CCBAS932</strain>
    </source>
</reference>
<dbReference type="GO" id="GO:0006508">
    <property type="term" value="P:proteolysis"/>
    <property type="evidence" value="ECO:0007669"/>
    <property type="project" value="UniProtKB-KW"/>
</dbReference>
<dbReference type="EMBL" id="ML119122">
    <property type="protein sequence ID" value="RPB13663.1"/>
    <property type="molecule type" value="Genomic_DNA"/>
</dbReference>
<dbReference type="InterPro" id="IPR029058">
    <property type="entry name" value="AB_hydrolase_fold"/>
</dbReference>
<dbReference type="InParanoid" id="A0A3N4KSZ0"/>
<sequence length="588" mass="66161">MYVLYKHLLLIGLALLRSAQALLHPWPALHRRELDEATPVMGNSAGSLSSETEAFIDHQTVTLPLDHFGNNTATFNNRYWVLEEFYKPGGPVFLIDGGESNSLFAVEYYLRGNMTPTRDLAREFNAMVILWEHRYYGRSTPYDITNNTTPEQMQYLTTAQALADLPVFARTFERPNWPLIPLTPDYTPWVIFGGSYSGTRAAFARAKYPTTFLAAYASSAPVQARIDMSVYFEQIARGIIEFGFGNCTRDMRAAVQQIDKQLRLPATAAELKRKFLGKDSEGVGNGGFGLALSLVLYNWQAWGMESCCGNEWGLRNFCDYMETDPETNVTAGAQGWAKETGVQWVIDRWAQWPKLIGMVNRYLGQNCEGYYGTGNDGTIYCDRFDAARTDSASISWAWLICSEWGFVQSVNLGPNQIVSRYLSQKYGQDLCYHYFPTGVSSGFLPHKPQVEKVNGEFEGWNMRASNTFFTGGKYDPWTSLSVLSSEKWAPQNVVSHDIPTCGMPTPRNKIFGYLMKNTVHSFDIFGGKKQRHFPEVNDALGIFSTALKEWLECYDRKYGLSMGTLHPTSPAGDDLGDHIRDVICGYGL</sequence>
<evidence type="ECO:0000256" key="1">
    <source>
        <dbReference type="ARBA" id="ARBA00011079"/>
    </source>
</evidence>
<dbReference type="GO" id="GO:0008239">
    <property type="term" value="F:dipeptidyl-peptidase activity"/>
    <property type="evidence" value="ECO:0007669"/>
    <property type="project" value="TreeGrafter"/>
</dbReference>
<dbReference type="AlphaFoldDB" id="A0A3N4KSZ0"/>
<keyword evidence="3 6" id="KW-0732">Signal</keyword>
<evidence type="ECO:0000256" key="5">
    <source>
        <dbReference type="ARBA" id="ARBA00023180"/>
    </source>
</evidence>
<evidence type="ECO:0000313" key="7">
    <source>
        <dbReference type="EMBL" id="RPB13663.1"/>
    </source>
</evidence>
<protein>
    <recommendedName>
        <fullName evidence="9">Peptidase S28</fullName>
    </recommendedName>
</protein>
<evidence type="ECO:0000256" key="4">
    <source>
        <dbReference type="ARBA" id="ARBA00022801"/>
    </source>
</evidence>